<dbReference type="SMART" id="SM00116">
    <property type="entry name" value="CBS"/>
    <property type="match status" value="1"/>
</dbReference>
<protein>
    <recommendedName>
        <fullName evidence="14">CBS domain-containing protein</fullName>
    </recommendedName>
</protein>
<dbReference type="SUPFAM" id="SSF54631">
    <property type="entry name" value="CBS-domain pair"/>
    <property type="match status" value="1"/>
</dbReference>
<dbReference type="eggNOG" id="COG1253">
    <property type="taxonomic scope" value="Bacteria"/>
</dbReference>
<feature type="transmembrane region" description="Helical" evidence="9">
    <location>
        <begin position="6"/>
        <end position="28"/>
    </location>
</feature>
<dbReference type="Gene3D" id="3.10.580.10">
    <property type="entry name" value="CBS-domain"/>
    <property type="match status" value="1"/>
</dbReference>
<name>K0VP72_MYCVA</name>
<evidence type="ECO:0000256" key="8">
    <source>
        <dbReference type="PROSITE-ProRule" id="PRU01193"/>
    </source>
</evidence>
<evidence type="ECO:0000313" key="13">
    <source>
        <dbReference type="Proteomes" id="UP000006072"/>
    </source>
</evidence>
<dbReference type="EMBL" id="ALQA01000001">
    <property type="protein sequence ID" value="EJZ13019.1"/>
    <property type="molecule type" value="Genomic_DNA"/>
</dbReference>
<keyword evidence="3 8" id="KW-0812">Transmembrane</keyword>
<reference evidence="12 13" key="1">
    <citation type="journal article" date="2012" name="J. Bacteriol.">
        <title>Complete Genome Sequence of Mycobacterium vaccae Type Strain ATCC 25954.</title>
        <authorList>
            <person name="Ho Y.S."/>
            <person name="Adroub S.A."/>
            <person name="Abadi M."/>
            <person name="Al Alwan B."/>
            <person name="Alkhateeb R."/>
            <person name="Gao G."/>
            <person name="Ragab A."/>
            <person name="Ali S."/>
            <person name="van Soolingen D."/>
            <person name="Bitter W."/>
            <person name="Pain A."/>
            <person name="Abdallah A.M."/>
        </authorList>
    </citation>
    <scope>NUCLEOTIDE SEQUENCE [LARGE SCALE GENOMIC DNA]</scope>
    <source>
        <strain evidence="12 13">ATCC 25954</strain>
    </source>
</reference>
<evidence type="ECO:0000256" key="7">
    <source>
        <dbReference type="PROSITE-ProRule" id="PRU00703"/>
    </source>
</evidence>
<keyword evidence="2" id="KW-1003">Cell membrane</keyword>
<evidence type="ECO:0000256" key="1">
    <source>
        <dbReference type="ARBA" id="ARBA00004651"/>
    </source>
</evidence>
<sequence>MSNPWVLVAVTVALIGLSAFFVAVEFALIAARRNRLEDAAATSAAARAALRSASELSLLLAGAQLGITVCTLLLGAITKPAVHHALTPFISGLGAPGWVADVGGFVLALIIVTFLHLVVGEMAPKSWAIAHPERSAILLALPMRGFMFLTRPLLRALNRAANWCLRRVGVTPVDELADTQDPDTLRQLVEHSATVGTLDERYHANLTSALELEALTVGQLARRDEHYSEVPTAATPAEIQETARATGHLRLLVHDGGPDGAIVGVVHVRDSLSAGTTATAREMMRPVLFLPETTPVYEALRLMRETRNHLIVVDGPSGRGLLTLTDLLYRLLPTEAA</sequence>
<evidence type="ECO:0000256" key="5">
    <source>
        <dbReference type="ARBA" id="ARBA00022989"/>
    </source>
</evidence>
<dbReference type="PROSITE" id="PS51371">
    <property type="entry name" value="CBS"/>
    <property type="match status" value="1"/>
</dbReference>
<evidence type="ECO:0000259" key="10">
    <source>
        <dbReference type="PROSITE" id="PS51371"/>
    </source>
</evidence>
<evidence type="ECO:0000256" key="6">
    <source>
        <dbReference type="ARBA" id="ARBA00023136"/>
    </source>
</evidence>
<dbReference type="CDD" id="cd04590">
    <property type="entry name" value="CBS_pair_CorC_HlyC_assoc"/>
    <property type="match status" value="1"/>
</dbReference>
<organism evidence="12 13">
    <name type="scientific">Mycolicibacterium vaccae ATCC 25954</name>
    <dbReference type="NCBI Taxonomy" id="1194972"/>
    <lineage>
        <taxon>Bacteria</taxon>
        <taxon>Bacillati</taxon>
        <taxon>Actinomycetota</taxon>
        <taxon>Actinomycetes</taxon>
        <taxon>Mycobacteriales</taxon>
        <taxon>Mycobacteriaceae</taxon>
        <taxon>Mycolicibacterium</taxon>
    </lineage>
</organism>
<gene>
    <name evidence="12" type="ORF">MVAC_00695</name>
</gene>
<accession>K0VP72</accession>
<evidence type="ECO:0000313" key="12">
    <source>
        <dbReference type="EMBL" id="EJZ13019.1"/>
    </source>
</evidence>
<evidence type="ECO:0000259" key="11">
    <source>
        <dbReference type="PROSITE" id="PS51846"/>
    </source>
</evidence>
<proteinExistence type="predicted"/>
<feature type="domain" description="CBS" evidence="10">
    <location>
        <begin position="283"/>
        <end position="337"/>
    </location>
</feature>
<evidence type="ECO:0008006" key="14">
    <source>
        <dbReference type="Google" id="ProtNLM"/>
    </source>
</evidence>
<evidence type="ECO:0000256" key="9">
    <source>
        <dbReference type="SAM" id="Phobius"/>
    </source>
</evidence>
<feature type="transmembrane region" description="Helical" evidence="9">
    <location>
        <begin position="56"/>
        <end position="78"/>
    </location>
</feature>
<keyword evidence="5 8" id="KW-1133">Transmembrane helix</keyword>
<dbReference type="Pfam" id="PF01595">
    <property type="entry name" value="CNNM"/>
    <property type="match status" value="1"/>
</dbReference>
<evidence type="ECO:0000256" key="3">
    <source>
        <dbReference type="ARBA" id="ARBA00022692"/>
    </source>
</evidence>
<dbReference type="PATRIC" id="fig|1194972.3.peg.144"/>
<comment type="caution">
    <text evidence="12">The sequence shown here is derived from an EMBL/GenBank/DDBJ whole genome shotgun (WGS) entry which is preliminary data.</text>
</comment>
<dbReference type="Pfam" id="PF00571">
    <property type="entry name" value="CBS"/>
    <property type="match status" value="1"/>
</dbReference>
<dbReference type="InterPro" id="IPR000644">
    <property type="entry name" value="CBS_dom"/>
</dbReference>
<dbReference type="InterPro" id="IPR002550">
    <property type="entry name" value="CNNM"/>
</dbReference>
<dbReference type="Gene3D" id="3.90.1280.20">
    <property type="match status" value="1"/>
</dbReference>
<dbReference type="PANTHER" id="PTHR43099:SF5">
    <property type="entry name" value="HLYC_CORC FAMILY TRANSPORTER"/>
    <property type="match status" value="1"/>
</dbReference>
<dbReference type="InterPro" id="IPR044751">
    <property type="entry name" value="Ion_transp-like_CBS"/>
</dbReference>
<keyword evidence="4" id="KW-0677">Repeat</keyword>
<evidence type="ECO:0000256" key="2">
    <source>
        <dbReference type="ARBA" id="ARBA00022475"/>
    </source>
</evidence>
<dbReference type="PANTHER" id="PTHR43099">
    <property type="entry name" value="UPF0053 PROTEIN YRKA"/>
    <property type="match status" value="1"/>
</dbReference>
<dbReference type="InterPro" id="IPR051676">
    <property type="entry name" value="UPF0053_domain"/>
</dbReference>
<dbReference type="HOGENOM" id="CLU_015237_4_0_11"/>
<feature type="transmembrane region" description="Helical" evidence="9">
    <location>
        <begin position="98"/>
        <end position="119"/>
    </location>
</feature>
<dbReference type="Proteomes" id="UP000006072">
    <property type="component" value="Unassembled WGS sequence"/>
</dbReference>
<keyword evidence="13" id="KW-1185">Reference proteome</keyword>
<keyword evidence="7" id="KW-0129">CBS domain</keyword>
<dbReference type="GO" id="GO:0005886">
    <property type="term" value="C:plasma membrane"/>
    <property type="evidence" value="ECO:0007669"/>
    <property type="project" value="UniProtKB-SubCell"/>
</dbReference>
<feature type="domain" description="CNNM transmembrane" evidence="11">
    <location>
        <begin position="1"/>
        <end position="202"/>
    </location>
</feature>
<evidence type="ECO:0000256" key="4">
    <source>
        <dbReference type="ARBA" id="ARBA00022737"/>
    </source>
</evidence>
<dbReference type="PROSITE" id="PS51846">
    <property type="entry name" value="CNNM"/>
    <property type="match status" value="1"/>
</dbReference>
<dbReference type="RefSeq" id="WP_003928514.1">
    <property type="nucleotide sequence ID" value="NZ_JH814683.1"/>
</dbReference>
<dbReference type="InterPro" id="IPR046342">
    <property type="entry name" value="CBS_dom_sf"/>
</dbReference>
<dbReference type="AlphaFoldDB" id="K0VP72"/>
<comment type="subcellular location">
    <subcellularLocation>
        <location evidence="1">Cell membrane</location>
        <topology evidence="1">Multi-pass membrane protein</topology>
    </subcellularLocation>
</comment>
<keyword evidence="6 8" id="KW-0472">Membrane</keyword>